<feature type="region of interest" description="Disordered" evidence="1">
    <location>
        <begin position="59"/>
        <end position="149"/>
    </location>
</feature>
<evidence type="ECO:0000256" key="1">
    <source>
        <dbReference type="SAM" id="MobiDB-lite"/>
    </source>
</evidence>
<protein>
    <submittedName>
        <fullName evidence="2">Uncharacterized protein</fullName>
    </submittedName>
</protein>
<reference evidence="2" key="1">
    <citation type="journal article" date="2020" name="Stud. Mycol.">
        <title>101 Dothideomycetes genomes: a test case for predicting lifestyles and emergence of pathogens.</title>
        <authorList>
            <person name="Haridas S."/>
            <person name="Albert R."/>
            <person name="Binder M."/>
            <person name="Bloem J."/>
            <person name="Labutti K."/>
            <person name="Salamov A."/>
            <person name="Andreopoulos B."/>
            <person name="Baker S."/>
            <person name="Barry K."/>
            <person name="Bills G."/>
            <person name="Bluhm B."/>
            <person name="Cannon C."/>
            <person name="Castanera R."/>
            <person name="Culley D."/>
            <person name="Daum C."/>
            <person name="Ezra D."/>
            <person name="Gonzalez J."/>
            <person name="Henrissat B."/>
            <person name="Kuo A."/>
            <person name="Liang C."/>
            <person name="Lipzen A."/>
            <person name="Lutzoni F."/>
            <person name="Magnuson J."/>
            <person name="Mondo S."/>
            <person name="Nolan M."/>
            <person name="Ohm R."/>
            <person name="Pangilinan J."/>
            <person name="Park H.-J."/>
            <person name="Ramirez L."/>
            <person name="Alfaro M."/>
            <person name="Sun H."/>
            <person name="Tritt A."/>
            <person name="Yoshinaga Y."/>
            <person name="Zwiers L.-H."/>
            <person name="Turgeon B."/>
            <person name="Goodwin S."/>
            <person name="Spatafora J."/>
            <person name="Crous P."/>
            <person name="Grigoriev I."/>
        </authorList>
    </citation>
    <scope>NUCLEOTIDE SEQUENCE</scope>
    <source>
        <strain evidence="2">HMLAC05119</strain>
    </source>
</reference>
<evidence type="ECO:0000313" key="3">
    <source>
        <dbReference type="Proteomes" id="UP000800096"/>
    </source>
</evidence>
<dbReference type="EMBL" id="ML979139">
    <property type="protein sequence ID" value="KAF1913261.1"/>
    <property type="molecule type" value="Genomic_DNA"/>
</dbReference>
<dbReference type="AlphaFoldDB" id="A0A6A5QCC9"/>
<proteinExistence type="predicted"/>
<dbReference type="Proteomes" id="UP000800096">
    <property type="component" value="Unassembled WGS sequence"/>
</dbReference>
<evidence type="ECO:0000313" key="2">
    <source>
        <dbReference type="EMBL" id="KAF1913261.1"/>
    </source>
</evidence>
<accession>A0A6A5QCC9</accession>
<feature type="compositionally biased region" description="Polar residues" evidence="1">
    <location>
        <begin position="133"/>
        <end position="143"/>
    </location>
</feature>
<keyword evidence="3" id="KW-1185">Reference proteome</keyword>
<name>A0A6A5QCC9_AMPQU</name>
<gene>
    <name evidence="2" type="ORF">BDU57DRAFT_541914</name>
</gene>
<sequence length="149" mass="15631">MTASTHPLRASENHAGRVTSQFQPAPCSCVSHVALLLAVHSSPGRALVRLTTSASALGSSSDAALWRAKKQAAGAVPAPPAPRHTHARQPVGGPAAMVAERVSTTRPASLDQAAAGQWPAASRNPVTARRHCLTTSGDLQQRRTWPRNR</sequence>
<organism evidence="2 3">
    <name type="scientific">Ampelomyces quisqualis</name>
    <name type="common">Powdery mildew agent</name>
    <dbReference type="NCBI Taxonomy" id="50730"/>
    <lineage>
        <taxon>Eukaryota</taxon>
        <taxon>Fungi</taxon>
        <taxon>Dikarya</taxon>
        <taxon>Ascomycota</taxon>
        <taxon>Pezizomycotina</taxon>
        <taxon>Dothideomycetes</taxon>
        <taxon>Pleosporomycetidae</taxon>
        <taxon>Pleosporales</taxon>
        <taxon>Pleosporineae</taxon>
        <taxon>Phaeosphaeriaceae</taxon>
        <taxon>Ampelomyces</taxon>
    </lineage>
</organism>